<reference evidence="1 2" key="1">
    <citation type="submission" date="2010-04" db="EMBL/GenBank/DDBJ databases">
        <authorList>
            <person name="Muzny D."/>
            <person name="Qin X."/>
            <person name="Deng J."/>
            <person name="Jiang H."/>
            <person name="Liu Y."/>
            <person name="Qu J."/>
            <person name="Song X.-Z."/>
            <person name="Zhang L."/>
            <person name="Thornton R."/>
            <person name="Coyle M."/>
            <person name="Francisco L."/>
            <person name="Jackson L."/>
            <person name="Javaid M."/>
            <person name="Korchina V."/>
            <person name="Kovar C."/>
            <person name="Mata R."/>
            <person name="Mathew T."/>
            <person name="Ngo R."/>
            <person name="Nguyen L."/>
            <person name="Nguyen N."/>
            <person name="Okwuonu G."/>
            <person name="Ongeri F."/>
            <person name="Pham C."/>
            <person name="Simmons D."/>
            <person name="Wilczek-Boney K."/>
            <person name="Hale W."/>
            <person name="Jakkamsetti A."/>
            <person name="Pham P."/>
            <person name="Ruth R."/>
            <person name="San Lucas F."/>
            <person name="Warren J."/>
            <person name="Zhang J."/>
            <person name="Zhao Z."/>
            <person name="Zhou C."/>
            <person name="Zhu D."/>
            <person name="Lee S."/>
            <person name="Bess C."/>
            <person name="Blankenburg K."/>
            <person name="Forbes L."/>
            <person name="Fu Q."/>
            <person name="Gubbala S."/>
            <person name="Hirani K."/>
            <person name="Jayaseelan J.C."/>
            <person name="Lara F."/>
            <person name="Munidasa M."/>
            <person name="Palculict T."/>
            <person name="Patil S."/>
            <person name="Pu L.-L."/>
            <person name="Saada N."/>
            <person name="Tang L."/>
            <person name="Weissenberger G."/>
            <person name="Zhu Y."/>
            <person name="Hemphill L."/>
            <person name="Shang Y."/>
            <person name="Youmans B."/>
            <person name="Ayvaz T."/>
            <person name="Ross M."/>
            <person name="Santibanez J."/>
            <person name="Aqrawi P."/>
            <person name="Gross S."/>
            <person name="Joshi V."/>
            <person name="Fowler G."/>
            <person name="Nazareth L."/>
            <person name="Reid J."/>
            <person name="Worley K."/>
            <person name="Petrosino J."/>
            <person name="Highlander S."/>
            <person name="Gibbs R."/>
        </authorList>
    </citation>
    <scope>NUCLEOTIDE SEQUENCE [LARGE SCALE GENOMIC DNA]</scope>
    <source>
        <strain evidence="1 2">DSM 11664</strain>
    </source>
</reference>
<evidence type="ECO:0008006" key="3">
    <source>
        <dbReference type="Google" id="ProtNLM"/>
    </source>
</evidence>
<dbReference type="AlphaFoldDB" id="D4YVE7"/>
<keyword evidence="2" id="KW-1185">Reference proteome</keyword>
<evidence type="ECO:0000313" key="2">
    <source>
        <dbReference type="Proteomes" id="UP000004069"/>
    </source>
</evidence>
<dbReference type="Proteomes" id="UP000004069">
    <property type="component" value="Unassembled WGS sequence"/>
</dbReference>
<dbReference type="eggNOG" id="COG2761">
    <property type="taxonomic scope" value="Bacteria"/>
</dbReference>
<name>D4YVE7_9LACO</name>
<sequence>MFEIFLFINPIGLYCYDIENKVKKVIDNLEIDACCHFIPLANVNVIQDDMIRRRMMAQKLGSFSYCTVATNRALEEYHAIKIAYGNKKARRFLRELQQKLNEEVAFCPLELSEKVIQKLNLNVEKINQLRSSDYVKDSIIQDRNLAAQWNIKKTPTTVIFNENDASESGILLEGLINEDQLANIFRPQPYIQPKNSFTELFSANHLRLI</sequence>
<dbReference type="SUPFAM" id="SSF52833">
    <property type="entry name" value="Thioredoxin-like"/>
    <property type="match status" value="1"/>
</dbReference>
<comment type="caution">
    <text evidence="1">The sequence shown here is derived from an EMBL/GenBank/DDBJ whole genome shotgun (WGS) entry which is preliminary data.</text>
</comment>
<protein>
    <recommendedName>
        <fullName evidence="3">Dithiol-disulfide isomerase</fullName>
    </recommendedName>
</protein>
<dbReference type="EMBL" id="ADNY01000066">
    <property type="protein sequence ID" value="EFG54743.1"/>
    <property type="molecule type" value="Genomic_DNA"/>
</dbReference>
<dbReference type="RefSeq" id="WP_006352657.1">
    <property type="nucleotide sequence ID" value="NZ_ADNY01000066.1"/>
</dbReference>
<dbReference type="InterPro" id="IPR036249">
    <property type="entry name" value="Thioredoxin-like_sf"/>
</dbReference>
<dbReference type="PATRIC" id="fig|585524.9.peg.710"/>
<dbReference type="OrthoDB" id="2156137at2"/>
<evidence type="ECO:0000313" key="1">
    <source>
        <dbReference type="EMBL" id="EFG54743.1"/>
    </source>
</evidence>
<organism evidence="1 2">
    <name type="scientific">Lactobacillus amylolyticus DSM 11664</name>
    <dbReference type="NCBI Taxonomy" id="585524"/>
    <lineage>
        <taxon>Bacteria</taxon>
        <taxon>Bacillati</taxon>
        <taxon>Bacillota</taxon>
        <taxon>Bacilli</taxon>
        <taxon>Lactobacillales</taxon>
        <taxon>Lactobacillaceae</taxon>
        <taxon>Lactobacillus</taxon>
    </lineage>
</organism>
<dbReference type="STRING" id="83683.B1745_04925"/>
<gene>
    <name evidence="1" type="ORF">HMPREF0493_1508</name>
</gene>
<proteinExistence type="predicted"/>
<accession>D4YVE7</accession>
<dbReference type="Pfam" id="PF13743">
    <property type="entry name" value="Thioredoxin_5"/>
    <property type="match status" value="1"/>
</dbReference>
<dbReference type="Gene3D" id="3.40.30.10">
    <property type="entry name" value="Glutaredoxin"/>
    <property type="match status" value="1"/>
</dbReference>